<comment type="caution">
    <text evidence="2">The sequence shown here is derived from an EMBL/GenBank/DDBJ whole genome shotgun (WGS) entry which is preliminary data.</text>
</comment>
<accession>A0A7X0HTF2</accession>
<dbReference type="EMBL" id="JACHGK010000011">
    <property type="protein sequence ID" value="MBB6446478.1"/>
    <property type="molecule type" value="Genomic_DNA"/>
</dbReference>
<dbReference type="RefSeq" id="WP_184527515.1">
    <property type="nucleotide sequence ID" value="NZ_JACHGK010000011.1"/>
</dbReference>
<feature type="transmembrane region" description="Helical" evidence="1">
    <location>
        <begin position="32"/>
        <end position="50"/>
    </location>
</feature>
<sequence>MGILEVLTIIFVICKLFGVISWSWWLVLLPEIIAVAIYIIWFGVVGMIFGRTKRKIEKEFDDDFFKKW</sequence>
<organism evidence="2 3">
    <name type="scientific">Bacillus benzoevorans</name>
    <dbReference type="NCBI Taxonomy" id="1456"/>
    <lineage>
        <taxon>Bacteria</taxon>
        <taxon>Bacillati</taxon>
        <taxon>Bacillota</taxon>
        <taxon>Bacilli</taxon>
        <taxon>Bacillales</taxon>
        <taxon>Bacillaceae</taxon>
        <taxon>Bacillus</taxon>
    </lineage>
</organism>
<evidence type="ECO:0000313" key="3">
    <source>
        <dbReference type="Proteomes" id="UP000531594"/>
    </source>
</evidence>
<reference evidence="2 3" key="1">
    <citation type="submission" date="2020-08" db="EMBL/GenBank/DDBJ databases">
        <title>Genomic Encyclopedia of Type Strains, Phase IV (KMG-IV): sequencing the most valuable type-strain genomes for metagenomic binning, comparative biology and taxonomic classification.</title>
        <authorList>
            <person name="Goeker M."/>
        </authorList>
    </citation>
    <scope>NUCLEOTIDE SEQUENCE [LARGE SCALE GENOMIC DNA]</scope>
    <source>
        <strain evidence="2 3">DSM 5391</strain>
    </source>
</reference>
<dbReference type="Proteomes" id="UP000531594">
    <property type="component" value="Unassembled WGS sequence"/>
</dbReference>
<evidence type="ECO:0000313" key="2">
    <source>
        <dbReference type="EMBL" id="MBB6446478.1"/>
    </source>
</evidence>
<dbReference type="AlphaFoldDB" id="A0A7X0HTF2"/>
<keyword evidence="1" id="KW-0812">Transmembrane</keyword>
<proteinExistence type="predicted"/>
<keyword evidence="3" id="KW-1185">Reference proteome</keyword>
<protein>
    <submittedName>
        <fullName evidence="2">ABC-type bacteriocin/lantibiotic exporter with double-glycine peptidase domain</fullName>
    </submittedName>
</protein>
<keyword evidence="1" id="KW-0472">Membrane</keyword>
<name>A0A7X0HTF2_9BACI</name>
<keyword evidence="1" id="KW-1133">Transmembrane helix</keyword>
<evidence type="ECO:0000256" key="1">
    <source>
        <dbReference type="SAM" id="Phobius"/>
    </source>
</evidence>
<feature type="transmembrane region" description="Helical" evidence="1">
    <location>
        <begin position="7"/>
        <end position="26"/>
    </location>
</feature>
<gene>
    <name evidence="2" type="ORF">HNR53_003137</name>
</gene>